<dbReference type="AlphaFoldDB" id="A0A9P5WXU6"/>
<dbReference type="Proteomes" id="UP000807342">
    <property type="component" value="Unassembled WGS sequence"/>
</dbReference>
<proteinExistence type="predicted"/>
<protein>
    <submittedName>
        <fullName evidence="2">Uncharacterized protein</fullName>
    </submittedName>
</protein>
<feature type="region of interest" description="Disordered" evidence="1">
    <location>
        <begin position="71"/>
        <end position="97"/>
    </location>
</feature>
<accession>A0A9P5WXU6</accession>
<dbReference type="OrthoDB" id="3037028at2759"/>
<evidence type="ECO:0000256" key="1">
    <source>
        <dbReference type="SAM" id="MobiDB-lite"/>
    </source>
</evidence>
<name>A0A9P5WXU6_9AGAR</name>
<sequence>MLNNPGNLPNATINRWVDFIRTNFHFTLVHKMGKTFGPDGLSRRKWYPGDKTTRQFDDGSDDEGEDFTLVKADPNGEDPLPLEDFYDDIDTRTGHMQ</sequence>
<gene>
    <name evidence="2" type="ORF">P691DRAFT_685416</name>
</gene>
<organism evidence="2 3">
    <name type="scientific">Macrolepiota fuliginosa MF-IS2</name>
    <dbReference type="NCBI Taxonomy" id="1400762"/>
    <lineage>
        <taxon>Eukaryota</taxon>
        <taxon>Fungi</taxon>
        <taxon>Dikarya</taxon>
        <taxon>Basidiomycota</taxon>
        <taxon>Agaricomycotina</taxon>
        <taxon>Agaricomycetes</taxon>
        <taxon>Agaricomycetidae</taxon>
        <taxon>Agaricales</taxon>
        <taxon>Agaricineae</taxon>
        <taxon>Agaricaceae</taxon>
        <taxon>Macrolepiota</taxon>
    </lineage>
</organism>
<comment type="caution">
    <text evidence="2">The sequence shown here is derived from an EMBL/GenBank/DDBJ whole genome shotgun (WGS) entry which is preliminary data.</text>
</comment>
<reference evidence="2" key="1">
    <citation type="submission" date="2020-11" db="EMBL/GenBank/DDBJ databases">
        <authorList>
            <consortium name="DOE Joint Genome Institute"/>
            <person name="Ahrendt S."/>
            <person name="Riley R."/>
            <person name="Andreopoulos W."/>
            <person name="Labutti K."/>
            <person name="Pangilinan J."/>
            <person name="Ruiz-Duenas F.J."/>
            <person name="Barrasa J.M."/>
            <person name="Sanchez-Garcia M."/>
            <person name="Camarero S."/>
            <person name="Miyauchi S."/>
            <person name="Serrano A."/>
            <person name="Linde D."/>
            <person name="Babiker R."/>
            <person name="Drula E."/>
            <person name="Ayuso-Fernandez I."/>
            <person name="Pacheco R."/>
            <person name="Padilla G."/>
            <person name="Ferreira P."/>
            <person name="Barriuso J."/>
            <person name="Kellner H."/>
            <person name="Castanera R."/>
            <person name="Alfaro M."/>
            <person name="Ramirez L."/>
            <person name="Pisabarro A.G."/>
            <person name="Kuo A."/>
            <person name="Tritt A."/>
            <person name="Lipzen A."/>
            <person name="He G."/>
            <person name="Yan M."/>
            <person name="Ng V."/>
            <person name="Cullen D."/>
            <person name="Martin F."/>
            <person name="Rosso M.-N."/>
            <person name="Henrissat B."/>
            <person name="Hibbett D."/>
            <person name="Martinez A.T."/>
            <person name="Grigoriev I.V."/>
        </authorList>
    </citation>
    <scope>NUCLEOTIDE SEQUENCE</scope>
    <source>
        <strain evidence="2">MF-IS2</strain>
    </source>
</reference>
<feature type="non-terminal residue" evidence="2">
    <location>
        <position position="97"/>
    </location>
</feature>
<keyword evidence="3" id="KW-1185">Reference proteome</keyword>
<dbReference type="EMBL" id="MU152117">
    <property type="protein sequence ID" value="KAF9441004.1"/>
    <property type="molecule type" value="Genomic_DNA"/>
</dbReference>
<evidence type="ECO:0000313" key="2">
    <source>
        <dbReference type="EMBL" id="KAF9441004.1"/>
    </source>
</evidence>
<evidence type="ECO:0000313" key="3">
    <source>
        <dbReference type="Proteomes" id="UP000807342"/>
    </source>
</evidence>